<dbReference type="InterPro" id="IPR012337">
    <property type="entry name" value="RNaseH-like_sf"/>
</dbReference>
<name>A0A6A4GU06_9AGAR</name>
<dbReference type="SUPFAM" id="SSF53098">
    <property type="entry name" value="Ribonuclease H-like"/>
    <property type="match status" value="1"/>
</dbReference>
<feature type="compositionally biased region" description="Polar residues" evidence="1">
    <location>
        <begin position="216"/>
        <end position="228"/>
    </location>
</feature>
<feature type="compositionally biased region" description="Basic and acidic residues" evidence="1">
    <location>
        <begin position="171"/>
        <end position="182"/>
    </location>
</feature>
<proteinExistence type="predicted"/>
<dbReference type="OrthoDB" id="3065320at2759"/>
<dbReference type="Proteomes" id="UP000799118">
    <property type="component" value="Unassembled WGS sequence"/>
</dbReference>
<dbReference type="AlphaFoldDB" id="A0A6A4GU06"/>
<evidence type="ECO:0000313" key="4">
    <source>
        <dbReference type="Proteomes" id="UP000799118"/>
    </source>
</evidence>
<feature type="non-terminal residue" evidence="3">
    <location>
        <position position="302"/>
    </location>
</feature>
<reference evidence="3" key="1">
    <citation type="journal article" date="2019" name="Environ. Microbiol.">
        <title>Fungal ecological strategies reflected in gene transcription - a case study of two litter decomposers.</title>
        <authorList>
            <person name="Barbi F."/>
            <person name="Kohler A."/>
            <person name="Barry K."/>
            <person name="Baskaran P."/>
            <person name="Daum C."/>
            <person name="Fauchery L."/>
            <person name="Ihrmark K."/>
            <person name="Kuo A."/>
            <person name="LaButti K."/>
            <person name="Lipzen A."/>
            <person name="Morin E."/>
            <person name="Grigoriev I.V."/>
            <person name="Henrissat B."/>
            <person name="Lindahl B."/>
            <person name="Martin F."/>
        </authorList>
    </citation>
    <scope>NUCLEOTIDE SEQUENCE</scope>
    <source>
        <strain evidence="3">JB14</strain>
    </source>
</reference>
<evidence type="ECO:0000256" key="1">
    <source>
        <dbReference type="SAM" id="MobiDB-lite"/>
    </source>
</evidence>
<dbReference type="InterPro" id="IPR057670">
    <property type="entry name" value="SH3_retrovirus"/>
</dbReference>
<sequence length="302" mass="33545">QIEHTPAYSSAMNGVAERKHGITFAKVRVILHDSGLPEFLWALAGAYVVYTENLLPHCRKRFSYPRRIVLAHASGYFPPAPLGTRGWATRVEGNTLGKMEMQAFEGRMVGYGERGVYLLYTSDGKVVASRDVTFEEGCPSRTLSPVAGEDIVDQGNDEFIAPDTTNATDTTEIRSEEVKSDQTLDQTNDQVPIQEIPPIPSSSIPTPSTRKPRTKFQPNPNIPLQQSPRVPPSETASEEQHQANLTTLVDMFNEVTADFNTALTAIGIPPVPKSYVRAMEDPERWSPAIDKEIQRIQEFDVF</sequence>
<evidence type="ECO:0000313" key="3">
    <source>
        <dbReference type="EMBL" id="KAE9388810.1"/>
    </source>
</evidence>
<gene>
    <name evidence="3" type="ORF">BT96DRAFT_794066</name>
</gene>
<protein>
    <recommendedName>
        <fullName evidence="2">Retroviral polymerase SH3-like domain-containing protein</fullName>
    </recommendedName>
</protein>
<dbReference type="Pfam" id="PF25597">
    <property type="entry name" value="SH3_retrovirus"/>
    <property type="match status" value="1"/>
</dbReference>
<organism evidence="3 4">
    <name type="scientific">Gymnopus androsaceus JB14</name>
    <dbReference type="NCBI Taxonomy" id="1447944"/>
    <lineage>
        <taxon>Eukaryota</taxon>
        <taxon>Fungi</taxon>
        <taxon>Dikarya</taxon>
        <taxon>Basidiomycota</taxon>
        <taxon>Agaricomycotina</taxon>
        <taxon>Agaricomycetes</taxon>
        <taxon>Agaricomycetidae</taxon>
        <taxon>Agaricales</taxon>
        <taxon>Marasmiineae</taxon>
        <taxon>Omphalotaceae</taxon>
        <taxon>Gymnopus</taxon>
    </lineage>
</organism>
<keyword evidence="4" id="KW-1185">Reference proteome</keyword>
<feature type="region of interest" description="Disordered" evidence="1">
    <location>
        <begin position="154"/>
        <end position="240"/>
    </location>
</feature>
<evidence type="ECO:0000259" key="2">
    <source>
        <dbReference type="Pfam" id="PF25597"/>
    </source>
</evidence>
<feature type="domain" description="Retroviral polymerase SH3-like" evidence="2">
    <location>
        <begin position="94"/>
        <end position="137"/>
    </location>
</feature>
<accession>A0A6A4GU06</accession>
<dbReference type="EMBL" id="ML769725">
    <property type="protein sequence ID" value="KAE9388810.1"/>
    <property type="molecule type" value="Genomic_DNA"/>
</dbReference>
<feature type="non-terminal residue" evidence="3">
    <location>
        <position position="1"/>
    </location>
</feature>